<gene>
    <name evidence="1" type="ORF">FGO68_gene11356</name>
</gene>
<reference evidence="1" key="1">
    <citation type="submission" date="2019-06" db="EMBL/GenBank/DDBJ databases">
        <authorList>
            <person name="Zheng W."/>
        </authorList>
    </citation>
    <scope>NUCLEOTIDE SEQUENCE</scope>
    <source>
        <strain evidence="1">QDHG01</strain>
    </source>
</reference>
<evidence type="ECO:0000313" key="2">
    <source>
        <dbReference type="Proteomes" id="UP000785679"/>
    </source>
</evidence>
<sequence length="132" mass="15050">MIRKTCFRMTKTPGTESKPADWISCAIQDYLDAHFVSLQFKVRERPNRFGLPDLRIQSYETLSDRLKNAYAGRKVRCIDCHLIICEATRGIRLIRTAFDAYPVEQPCSRGIPQSTFVPEDDQAAWAHLATSG</sequence>
<protein>
    <submittedName>
        <fullName evidence="1">Uncharacterized protein</fullName>
    </submittedName>
</protein>
<comment type="caution">
    <text evidence="1">The sequence shown here is derived from an EMBL/GenBank/DDBJ whole genome shotgun (WGS) entry which is preliminary data.</text>
</comment>
<name>A0A8J8SV54_HALGN</name>
<organism evidence="1 2">
    <name type="scientific">Halteria grandinella</name>
    <dbReference type="NCBI Taxonomy" id="5974"/>
    <lineage>
        <taxon>Eukaryota</taxon>
        <taxon>Sar</taxon>
        <taxon>Alveolata</taxon>
        <taxon>Ciliophora</taxon>
        <taxon>Intramacronucleata</taxon>
        <taxon>Spirotrichea</taxon>
        <taxon>Stichotrichia</taxon>
        <taxon>Sporadotrichida</taxon>
        <taxon>Halteriidae</taxon>
        <taxon>Halteria</taxon>
    </lineage>
</organism>
<dbReference type="EMBL" id="RRYP01029755">
    <property type="protein sequence ID" value="TNV71553.1"/>
    <property type="molecule type" value="Genomic_DNA"/>
</dbReference>
<dbReference type="Proteomes" id="UP000785679">
    <property type="component" value="Unassembled WGS sequence"/>
</dbReference>
<keyword evidence="2" id="KW-1185">Reference proteome</keyword>
<accession>A0A8J8SV54</accession>
<evidence type="ECO:0000313" key="1">
    <source>
        <dbReference type="EMBL" id="TNV71553.1"/>
    </source>
</evidence>
<dbReference type="AlphaFoldDB" id="A0A8J8SV54"/>
<proteinExistence type="predicted"/>